<accession>A0A8T1ZZ08</accession>
<reference evidence="5 6" key="1">
    <citation type="submission" date="2020-12" db="EMBL/GenBank/DDBJ databases">
        <title>Concerted genomic and epigenomic changes stabilize Arabidopsis allopolyploids.</title>
        <authorList>
            <person name="Chen Z."/>
        </authorList>
    </citation>
    <scope>NUCLEOTIDE SEQUENCE [LARGE SCALE GENOMIC DNA]</scope>
    <source>
        <strain evidence="5">As9502</strain>
        <tissue evidence="5">Leaf</tissue>
    </source>
</reference>
<dbReference type="OrthoDB" id="2014217at2759"/>
<dbReference type="GO" id="GO:0003779">
    <property type="term" value="F:actin binding"/>
    <property type="evidence" value="ECO:0007669"/>
    <property type="project" value="InterPro"/>
</dbReference>
<organism evidence="5 6">
    <name type="scientific">Arabidopsis suecica</name>
    <name type="common">Swedish thale-cress</name>
    <name type="synonym">Cardaminopsis suecica</name>
    <dbReference type="NCBI Taxonomy" id="45249"/>
    <lineage>
        <taxon>Eukaryota</taxon>
        <taxon>Viridiplantae</taxon>
        <taxon>Streptophyta</taxon>
        <taxon>Embryophyta</taxon>
        <taxon>Tracheophyta</taxon>
        <taxon>Spermatophyta</taxon>
        <taxon>Magnoliopsida</taxon>
        <taxon>eudicotyledons</taxon>
        <taxon>Gunneridae</taxon>
        <taxon>Pentapetalae</taxon>
        <taxon>rosids</taxon>
        <taxon>malvids</taxon>
        <taxon>Brassicales</taxon>
        <taxon>Brassicaceae</taxon>
        <taxon>Camelineae</taxon>
        <taxon>Arabidopsis</taxon>
    </lineage>
</organism>
<feature type="domain" description="Stomatal closure-related actin-binding protein PH" evidence="4">
    <location>
        <begin position="428"/>
        <end position="534"/>
    </location>
</feature>
<dbReference type="InterPro" id="IPR041144">
    <property type="entry name" value="SCAB-PH"/>
</dbReference>
<protein>
    <submittedName>
        <fullName evidence="5">Stomatal closure-related actin-binding protein coiled-coil domain</fullName>
    </submittedName>
</protein>
<dbReference type="PANTHER" id="PTHR31172">
    <property type="entry name" value="STOMATAL CLOSURE-RELATED ACTIN-BINDING PROTEIN 1"/>
    <property type="match status" value="1"/>
</dbReference>
<dbReference type="EMBL" id="JAEFBJ010000010">
    <property type="protein sequence ID" value="KAG7565923.1"/>
    <property type="molecule type" value="Genomic_DNA"/>
</dbReference>
<evidence type="ECO:0000313" key="5">
    <source>
        <dbReference type="EMBL" id="KAG7565923.1"/>
    </source>
</evidence>
<feature type="domain" description="Stomatal closure-related actin-binding protein coiled-coil" evidence="3">
    <location>
        <begin position="144"/>
        <end position="313"/>
    </location>
</feature>
<dbReference type="Pfam" id="PF16711">
    <property type="entry name" value="SCAB-ABD"/>
    <property type="match status" value="1"/>
</dbReference>
<dbReference type="InterPro" id="IPR032015">
    <property type="entry name" value="SCAB-Ig"/>
</dbReference>
<gene>
    <name evidence="5" type="ORF">ISN44_As10g025440</name>
</gene>
<dbReference type="GO" id="GO:0007015">
    <property type="term" value="P:actin filament organization"/>
    <property type="evidence" value="ECO:0007669"/>
    <property type="project" value="InterPro"/>
</dbReference>
<name>A0A8T1ZZ08_ARASU</name>
<comment type="caution">
    <text evidence="5">The sequence shown here is derived from an EMBL/GenBank/DDBJ whole genome shotgun (WGS) entry which is preliminary data.</text>
</comment>
<feature type="domain" description="Stomatal closure-related actin-binding protein actin-binding" evidence="2">
    <location>
        <begin position="98"/>
        <end position="140"/>
    </location>
</feature>
<dbReference type="InterPro" id="IPR032009">
    <property type="entry name" value="SCAB_CC"/>
</dbReference>
<dbReference type="Pfam" id="PF16712">
    <property type="entry name" value="SCAB_CC"/>
    <property type="match status" value="1"/>
</dbReference>
<evidence type="ECO:0000259" key="3">
    <source>
        <dbReference type="Pfam" id="PF16712"/>
    </source>
</evidence>
<keyword evidence="6" id="KW-1185">Reference proteome</keyword>
<dbReference type="FunFam" id="2.30.29.140:FF:000001">
    <property type="entry name" value="Stomatal closure-related actin-binding protein 1"/>
    <property type="match status" value="1"/>
</dbReference>
<proteinExistence type="predicted"/>
<sequence length="534" mass="59688">MIGNSIFSVNTNDHTVLPCYTLLFFGFDCFSSPRSPDKDPGKMTKVCPEIEEGTLSLSVVVPVSVDVSFASNHFPTYKLGPDNQIVEEPKEDEKGPSVKETVEKESELLSDQHKRLSVRDLASKFDKNLAAAVSLADEAKLREVASLEGHVMLKKLRDALEYMRGRTDGQNKEDVETAISMVEALAVKLTQNEGELIQEKFEVKKLGNFLKQTSEDAKKLVNQEKSFACAEIETARAVVLKLGEAFEEQERISEASRAQGPDVEKLVEEVQEARQIKRMHHPTKVMGMQHELHGLRNRIQDKYMNSVKLHKEIATIKRAEESKSCPFVLEGNQSLGSCLRIRVNAADNAPDLSNCSIQWYRAACETSRREAISGAIQSMYAPEPFDVGRILQADILSNGQKFTVTTDDPVDPDSGLHSRVESLMRKSNSEFSVVISQMNGQDYASRSHVFTVGKTRIKLSRGWITKARELYSTSMQLCGVRGNIKAPTKAVFWQPRKSLTFILTFESEQERNAAIALARKYAFDCNVTLLGPDD</sequence>
<dbReference type="AlphaFoldDB" id="A0A8T1ZZ08"/>
<evidence type="ECO:0000259" key="4">
    <source>
        <dbReference type="Pfam" id="PF17684"/>
    </source>
</evidence>
<evidence type="ECO:0000313" key="6">
    <source>
        <dbReference type="Proteomes" id="UP000694251"/>
    </source>
</evidence>
<dbReference type="GO" id="GO:0010119">
    <property type="term" value="P:regulation of stomatal movement"/>
    <property type="evidence" value="ECO:0007669"/>
    <property type="project" value="InterPro"/>
</dbReference>
<dbReference type="Pfam" id="PF16709">
    <property type="entry name" value="SCAB-Ig"/>
    <property type="match status" value="1"/>
</dbReference>
<dbReference type="InterPro" id="IPR039640">
    <property type="entry name" value="SCAB"/>
</dbReference>
<dbReference type="InterPro" id="IPR032012">
    <property type="entry name" value="SCAB-ABD"/>
</dbReference>
<evidence type="ECO:0000259" key="1">
    <source>
        <dbReference type="Pfam" id="PF16709"/>
    </source>
</evidence>
<dbReference type="Proteomes" id="UP000694251">
    <property type="component" value="Chromosome 10"/>
</dbReference>
<evidence type="ECO:0000259" key="2">
    <source>
        <dbReference type="Pfam" id="PF16711"/>
    </source>
</evidence>
<feature type="domain" description="Stomatal closure-related actin-binding protein Ig" evidence="1">
    <location>
        <begin position="327"/>
        <end position="425"/>
    </location>
</feature>
<dbReference type="PANTHER" id="PTHR31172:SF7">
    <property type="entry name" value="STOMATAL CLOSURE-RELATED ACTIN-BINDING PROTEIN 3"/>
    <property type="match status" value="1"/>
</dbReference>
<dbReference type="Pfam" id="PF17684">
    <property type="entry name" value="SCAB-PH"/>
    <property type="match status" value="1"/>
</dbReference>